<comment type="caution">
    <text evidence="1">The sequence shown here is derived from an EMBL/GenBank/DDBJ whole genome shotgun (WGS) entry which is preliminary data.</text>
</comment>
<dbReference type="RefSeq" id="WP_163733544.1">
    <property type="nucleotide sequence ID" value="NZ_JAAGOA010000003.1"/>
</dbReference>
<keyword evidence="2" id="KW-1185">Reference proteome</keyword>
<dbReference type="EMBL" id="JAAGOA010000003">
    <property type="protein sequence ID" value="NED99497.1"/>
    <property type="molecule type" value="Genomic_DNA"/>
</dbReference>
<dbReference type="InterPro" id="IPR025447">
    <property type="entry name" value="DUF4192"/>
</dbReference>
<proteinExistence type="predicted"/>
<organism evidence="1 2">
    <name type="scientific">Phytoactinopolyspora halotolerans</name>
    <dbReference type="NCBI Taxonomy" id="1981512"/>
    <lineage>
        <taxon>Bacteria</taxon>
        <taxon>Bacillati</taxon>
        <taxon>Actinomycetota</taxon>
        <taxon>Actinomycetes</taxon>
        <taxon>Jiangellales</taxon>
        <taxon>Jiangellaceae</taxon>
        <taxon>Phytoactinopolyspora</taxon>
    </lineage>
</organism>
<protein>
    <submittedName>
        <fullName evidence="1">DUF4192 domain-containing protein</fullName>
    </submittedName>
</protein>
<sequence length="358" mass="38693">MKTKQTADTARISSPADVVGVIPAILGFHPSESVVVLCLHMPTNRAGLVMRVDLPQPRDSEPFAAEMAARVGRENADAVVVVCYTEEGDSSGELPRRHLIDQFLDELFLRDIGCTEALLVRADRWWSYTCHRPCCPDSGTPLPTTPTGAAVAIQAERALAGAAVLPGREALEASVEGPAGARKVSLEQRFAAACAQLSEEVGQRGAAAVRRDSLAAVTEMRDRFMRGDRELDDADAVRVLAGLEDKWVRDALVTWGLDQRGDEIQAFLTVLAQHAVDDSCAAICTVVAAVAYQQGHGALALVALQRALRAEPEYQFALLLDSLLDAQVNPREIRAMAQRVRRELVDRGIVQEANATPV</sequence>
<reference evidence="1 2" key="1">
    <citation type="submission" date="2020-02" db="EMBL/GenBank/DDBJ databases">
        <authorList>
            <person name="Li X.-J."/>
            <person name="Han X.-M."/>
        </authorList>
    </citation>
    <scope>NUCLEOTIDE SEQUENCE [LARGE SCALE GENOMIC DNA]</scope>
    <source>
        <strain evidence="1 2">CCTCC AB 2017055</strain>
    </source>
</reference>
<accession>A0A6L9S4R3</accession>
<dbReference type="AlphaFoldDB" id="A0A6L9S4R3"/>
<evidence type="ECO:0000313" key="2">
    <source>
        <dbReference type="Proteomes" id="UP000475214"/>
    </source>
</evidence>
<gene>
    <name evidence="1" type="ORF">G1H10_04885</name>
</gene>
<dbReference type="Pfam" id="PF13830">
    <property type="entry name" value="DUF4192"/>
    <property type="match status" value="1"/>
</dbReference>
<dbReference type="Proteomes" id="UP000475214">
    <property type="component" value="Unassembled WGS sequence"/>
</dbReference>
<name>A0A6L9S4R3_9ACTN</name>
<evidence type="ECO:0000313" key="1">
    <source>
        <dbReference type="EMBL" id="NED99497.1"/>
    </source>
</evidence>